<dbReference type="Proteomes" id="UP000178577">
    <property type="component" value="Unassembled WGS sequence"/>
</dbReference>
<dbReference type="AlphaFoldDB" id="A0A1F5G7C4"/>
<dbReference type="EMBL" id="MFAY01000054">
    <property type="protein sequence ID" value="OGD87741.1"/>
    <property type="molecule type" value="Genomic_DNA"/>
</dbReference>
<evidence type="ECO:0000313" key="1">
    <source>
        <dbReference type="EMBL" id="OGD87741.1"/>
    </source>
</evidence>
<comment type="caution">
    <text evidence="1">The sequence shown here is derived from an EMBL/GenBank/DDBJ whole genome shotgun (WGS) entry which is preliminary data.</text>
</comment>
<protein>
    <submittedName>
        <fullName evidence="1">Uncharacterized protein</fullName>
    </submittedName>
</protein>
<sequence>MTEIIRSKKGIQLSLPEGSTVIIIPKNLKRTGGEAAEKAGPPPLVVDPEAIRAVIQGYREYSQEGTETESHLASLEKQMRKARSRGFSYADFEGFLDQICDQTGLQLRGSMGGNIGSMPAFLADVKRILMERAEEVWSEPEQ</sequence>
<proteinExistence type="predicted"/>
<gene>
    <name evidence="1" type="ORF">A2693_03370</name>
</gene>
<name>A0A1F5G7C4_9BACT</name>
<reference evidence="1 2" key="1">
    <citation type="journal article" date="2016" name="Nat. Commun.">
        <title>Thousands of microbial genomes shed light on interconnected biogeochemical processes in an aquifer system.</title>
        <authorList>
            <person name="Anantharaman K."/>
            <person name="Brown C.T."/>
            <person name="Hug L.A."/>
            <person name="Sharon I."/>
            <person name="Castelle C.J."/>
            <person name="Probst A.J."/>
            <person name="Thomas B.C."/>
            <person name="Singh A."/>
            <person name="Wilkins M.J."/>
            <person name="Karaoz U."/>
            <person name="Brodie E.L."/>
            <person name="Williams K.H."/>
            <person name="Hubbard S.S."/>
            <person name="Banfield J.F."/>
        </authorList>
    </citation>
    <scope>NUCLEOTIDE SEQUENCE [LARGE SCALE GENOMIC DNA]</scope>
</reference>
<accession>A0A1F5G7C4</accession>
<organism evidence="1 2">
    <name type="scientific">Candidatus Curtissbacteria bacterium RIFCSPHIGHO2_01_FULL_40_12</name>
    <dbReference type="NCBI Taxonomy" id="1797710"/>
    <lineage>
        <taxon>Bacteria</taxon>
        <taxon>Candidatus Curtissiibacteriota</taxon>
    </lineage>
</organism>
<evidence type="ECO:0000313" key="2">
    <source>
        <dbReference type="Proteomes" id="UP000178577"/>
    </source>
</evidence>